<dbReference type="Pfam" id="PF07885">
    <property type="entry name" value="Ion_trans_2"/>
    <property type="match status" value="1"/>
</dbReference>
<dbReference type="Gene3D" id="1.10.287.70">
    <property type="match status" value="1"/>
</dbReference>
<name>A0ABU2BYZ1_9ACTN</name>
<feature type="domain" description="Potassium channel" evidence="2">
    <location>
        <begin position="91"/>
        <end position="171"/>
    </location>
</feature>
<feature type="transmembrane region" description="Helical" evidence="1">
    <location>
        <begin position="73"/>
        <end position="100"/>
    </location>
</feature>
<evidence type="ECO:0000313" key="4">
    <source>
        <dbReference type="Proteomes" id="UP001183648"/>
    </source>
</evidence>
<feature type="transmembrane region" description="Helical" evidence="1">
    <location>
        <begin position="15"/>
        <end position="39"/>
    </location>
</feature>
<proteinExistence type="predicted"/>
<comment type="caution">
    <text evidence="3">The sequence shown here is derived from an EMBL/GenBank/DDBJ whole genome shotgun (WGS) entry which is preliminary data.</text>
</comment>
<reference evidence="3 4" key="1">
    <citation type="submission" date="2023-07" db="EMBL/GenBank/DDBJ databases">
        <title>Sequencing the genomes of 1000 actinobacteria strains.</title>
        <authorList>
            <person name="Klenk H.-P."/>
        </authorList>
    </citation>
    <scope>NUCLEOTIDE SEQUENCE [LARGE SCALE GENOMIC DNA]</scope>
    <source>
        <strain evidence="3 4">DSM 19426</strain>
    </source>
</reference>
<dbReference type="SUPFAM" id="SSF81324">
    <property type="entry name" value="Voltage-gated potassium channels"/>
    <property type="match status" value="1"/>
</dbReference>
<sequence length="365" mass="39124">MRIRVWDPTLSPAAVLLHLLGGAAVVGLALSDVFATVLLPGSGRGPVRRPLSRWVRAVFRCTRHLSPGLRRRLLAYAGPTEVTASLLAWLVLLLVGWAAIYLPALGGAVTAAQGPTERSWGTALYFSGYDLTTLGLGDLVATTAAYRMLVVGEAATGFLTFTMAISYFISVYGTLNGRRTFALALHQRSGGTGHGSEVVRALWEEGPVAAAVDLAAMASDLREVVQTHRAYPVLRSFHDPAGWDALPQVLLTSWETVTLLRTSVDLSQADRPELGGSALREIEMAATALTESLVGPVDADPSPDRRAGWCRDHGRTLADLRRAGVPVIEDSCAGYLDARARWDGALQRLAEELLHDWPGGLRGSD</sequence>
<dbReference type="InterPro" id="IPR013099">
    <property type="entry name" value="K_chnl_dom"/>
</dbReference>
<accession>A0ABU2BYZ1</accession>
<evidence type="ECO:0000313" key="3">
    <source>
        <dbReference type="EMBL" id="MDR7363630.1"/>
    </source>
</evidence>
<evidence type="ECO:0000256" key="1">
    <source>
        <dbReference type="SAM" id="Phobius"/>
    </source>
</evidence>
<dbReference type="Proteomes" id="UP001183648">
    <property type="component" value="Unassembled WGS sequence"/>
</dbReference>
<gene>
    <name evidence="3" type="ORF">J2S63_003183</name>
</gene>
<keyword evidence="4" id="KW-1185">Reference proteome</keyword>
<dbReference type="RefSeq" id="WP_310304244.1">
    <property type="nucleotide sequence ID" value="NZ_BAAAPS010000003.1"/>
</dbReference>
<protein>
    <recommendedName>
        <fullName evidence="2">Potassium channel domain-containing protein</fullName>
    </recommendedName>
</protein>
<organism evidence="3 4">
    <name type="scientific">Nocardioides marmoribigeumensis</name>
    <dbReference type="NCBI Taxonomy" id="433649"/>
    <lineage>
        <taxon>Bacteria</taxon>
        <taxon>Bacillati</taxon>
        <taxon>Actinomycetota</taxon>
        <taxon>Actinomycetes</taxon>
        <taxon>Propionibacteriales</taxon>
        <taxon>Nocardioidaceae</taxon>
        <taxon>Nocardioides</taxon>
    </lineage>
</organism>
<keyword evidence="1" id="KW-0472">Membrane</keyword>
<feature type="transmembrane region" description="Helical" evidence="1">
    <location>
        <begin position="144"/>
        <end position="169"/>
    </location>
</feature>
<dbReference type="EMBL" id="JAVDYG010000001">
    <property type="protein sequence ID" value="MDR7363630.1"/>
    <property type="molecule type" value="Genomic_DNA"/>
</dbReference>
<keyword evidence="1" id="KW-1133">Transmembrane helix</keyword>
<evidence type="ECO:0000259" key="2">
    <source>
        <dbReference type="Pfam" id="PF07885"/>
    </source>
</evidence>
<keyword evidence="1" id="KW-0812">Transmembrane</keyword>